<accession>A0A6J8E4R3</accession>
<dbReference type="OrthoDB" id="6147845at2759"/>
<evidence type="ECO:0008006" key="3">
    <source>
        <dbReference type="Google" id="ProtNLM"/>
    </source>
</evidence>
<sequence>MILSQTAHFQQDKLKFGCILSNVPMWGGVTHIILSKNTSTGFQDIVSVNLNFLKNQTIWKQSKWHNRATVIKEYVNPLTTSTGLEFDIHADNVLCSDEGTYRCTVIGTSAFNQPKEIDRIGTVQIKVEPTTIDQIQVSPKPEIEELYKPNTLIELSCTGTVGSNPAGELRWCYRRDDMFYSIGWPNADDYDRGMLIPQVCQNIRTSILRYNVSSDYKYTEFRCESGDSFLPCGSSRTIASNITIYKYSVPIQSTTSTSIETTDSVSLQSTSLTTAETVDESVQSDGVKMWNMFCFQVSNVTTVHFFNVCKN</sequence>
<evidence type="ECO:0000313" key="2">
    <source>
        <dbReference type="Proteomes" id="UP000507470"/>
    </source>
</evidence>
<name>A0A6J8E4R3_MYTCO</name>
<dbReference type="Proteomes" id="UP000507470">
    <property type="component" value="Unassembled WGS sequence"/>
</dbReference>
<dbReference type="AlphaFoldDB" id="A0A6J8E4R3"/>
<keyword evidence="2" id="KW-1185">Reference proteome</keyword>
<dbReference type="EMBL" id="CACVKT020008376">
    <property type="protein sequence ID" value="CAC5415078.1"/>
    <property type="molecule type" value="Genomic_DNA"/>
</dbReference>
<organism evidence="1 2">
    <name type="scientific">Mytilus coruscus</name>
    <name type="common">Sea mussel</name>
    <dbReference type="NCBI Taxonomy" id="42192"/>
    <lineage>
        <taxon>Eukaryota</taxon>
        <taxon>Metazoa</taxon>
        <taxon>Spiralia</taxon>
        <taxon>Lophotrochozoa</taxon>
        <taxon>Mollusca</taxon>
        <taxon>Bivalvia</taxon>
        <taxon>Autobranchia</taxon>
        <taxon>Pteriomorphia</taxon>
        <taxon>Mytilida</taxon>
        <taxon>Mytiloidea</taxon>
        <taxon>Mytilidae</taxon>
        <taxon>Mytilinae</taxon>
        <taxon>Mytilus</taxon>
    </lineage>
</organism>
<evidence type="ECO:0000313" key="1">
    <source>
        <dbReference type="EMBL" id="CAC5415078.1"/>
    </source>
</evidence>
<reference evidence="1 2" key="1">
    <citation type="submission" date="2020-06" db="EMBL/GenBank/DDBJ databases">
        <authorList>
            <person name="Li R."/>
            <person name="Bekaert M."/>
        </authorList>
    </citation>
    <scope>NUCLEOTIDE SEQUENCE [LARGE SCALE GENOMIC DNA]</scope>
    <source>
        <strain evidence="2">wild</strain>
    </source>
</reference>
<proteinExistence type="predicted"/>
<gene>
    <name evidence="1" type="ORF">MCOR_47798</name>
</gene>
<protein>
    <recommendedName>
        <fullName evidence="3">Ig-like domain-containing protein</fullName>
    </recommendedName>
</protein>